<protein>
    <submittedName>
        <fullName evidence="4">Mercuric resistance operon regulatory protein</fullName>
    </submittedName>
</protein>
<dbReference type="PROSITE" id="PS50937">
    <property type="entry name" value="HTH_MERR_2"/>
    <property type="match status" value="1"/>
</dbReference>
<dbReference type="InterPro" id="IPR047057">
    <property type="entry name" value="MerR_fam"/>
</dbReference>
<dbReference type="GO" id="GO:0003677">
    <property type="term" value="F:DNA binding"/>
    <property type="evidence" value="ECO:0007669"/>
    <property type="project" value="UniProtKB-KW"/>
</dbReference>
<organism evidence="4 5">
    <name type="scientific">Roseibium aggregatum</name>
    <dbReference type="NCBI Taxonomy" id="187304"/>
    <lineage>
        <taxon>Bacteria</taxon>
        <taxon>Pseudomonadati</taxon>
        <taxon>Pseudomonadota</taxon>
        <taxon>Alphaproteobacteria</taxon>
        <taxon>Hyphomicrobiales</taxon>
        <taxon>Stappiaceae</taxon>
        <taxon>Roseibium</taxon>
    </lineage>
</organism>
<dbReference type="AlphaFoldDB" id="A0A0M6YCI0"/>
<gene>
    <name evidence="4" type="primary">merR_2</name>
    <name evidence="4" type="ORF">LAL4801_05876</name>
</gene>
<proteinExistence type="predicted"/>
<feature type="domain" description="HTH merR-type" evidence="3">
    <location>
        <begin position="1"/>
        <end position="70"/>
    </location>
</feature>
<dbReference type="InterPro" id="IPR009061">
    <property type="entry name" value="DNA-bd_dom_put_sf"/>
</dbReference>
<keyword evidence="1" id="KW-0238">DNA-binding</keyword>
<evidence type="ECO:0000256" key="2">
    <source>
        <dbReference type="SAM" id="Coils"/>
    </source>
</evidence>
<reference evidence="5" key="1">
    <citation type="submission" date="2015-07" db="EMBL/GenBank/DDBJ databases">
        <authorList>
            <person name="Rodrigo-Torres Lidia"/>
            <person name="Arahal R.David."/>
        </authorList>
    </citation>
    <scope>NUCLEOTIDE SEQUENCE [LARGE SCALE GENOMIC DNA]</scope>
    <source>
        <strain evidence="5">CECT 4801</strain>
    </source>
</reference>
<name>A0A0M6YCI0_9HYPH</name>
<keyword evidence="5" id="KW-1185">Reference proteome</keyword>
<dbReference type="InterPro" id="IPR000551">
    <property type="entry name" value="MerR-type_HTH_dom"/>
</dbReference>
<dbReference type="OrthoDB" id="9802944at2"/>
<accession>A0A0M6YCI0</accession>
<dbReference type="GO" id="GO:0003700">
    <property type="term" value="F:DNA-binding transcription factor activity"/>
    <property type="evidence" value="ECO:0007669"/>
    <property type="project" value="InterPro"/>
</dbReference>
<dbReference type="SMART" id="SM00422">
    <property type="entry name" value="HTH_MERR"/>
    <property type="match status" value="1"/>
</dbReference>
<dbReference type="PRINTS" id="PR00040">
    <property type="entry name" value="HTHMERR"/>
</dbReference>
<dbReference type="Pfam" id="PF13411">
    <property type="entry name" value="MerR_1"/>
    <property type="match status" value="1"/>
</dbReference>
<evidence type="ECO:0000259" key="3">
    <source>
        <dbReference type="PROSITE" id="PS50937"/>
    </source>
</evidence>
<dbReference type="PANTHER" id="PTHR30204:SF92">
    <property type="entry name" value="HTH-TYPE TRANSCRIPTIONAL REGULATOR ZNTR"/>
    <property type="match status" value="1"/>
</dbReference>
<dbReference type="PANTHER" id="PTHR30204">
    <property type="entry name" value="REDOX-CYCLING DRUG-SENSING TRANSCRIPTIONAL ACTIVATOR SOXR"/>
    <property type="match status" value="1"/>
</dbReference>
<dbReference type="SUPFAM" id="SSF46955">
    <property type="entry name" value="Putative DNA-binding domain"/>
    <property type="match status" value="1"/>
</dbReference>
<dbReference type="EMBL" id="CXST01000007">
    <property type="protein sequence ID" value="CTQ47414.1"/>
    <property type="molecule type" value="Genomic_DNA"/>
</dbReference>
<dbReference type="PROSITE" id="PS00552">
    <property type="entry name" value="HTH_MERR_1"/>
    <property type="match status" value="1"/>
</dbReference>
<evidence type="ECO:0000256" key="1">
    <source>
        <dbReference type="ARBA" id="ARBA00023125"/>
    </source>
</evidence>
<evidence type="ECO:0000313" key="4">
    <source>
        <dbReference type="EMBL" id="CTQ47414.1"/>
    </source>
</evidence>
<dbReference type="Proteomes" id="UP000048926">
    <property type="component" value="Unassembled WGS sequence"/>
</dbReference>
<dbReference type="Gene3D" id="1.10.1660.10">
    <property type="match status" value="1"/>
</dbReference>
<dbReference type="STRING" id="187304.B0E33_09960"/>
<evidence type="ECO:0000313" key="5">
    <source>
        <dbReference type="Proteomes" id="UP000048926"/>
    </source>
</evidence>
<feature type="coiled-coil region" evidence="2">
    <location>
        <begin position="82"/>
        <end position="112"/>
    </location>
</feature>
<sequence>MIAIGEASKQSGVSIETIRFYEREGIIPEPGRATNNRRLYTADDVGRLRLLKRLRDLGFPVAEAKMLLDLSENWASDCEAVKELAEVHVANVETKIAELKKLETALKQLISDCSRGNVDCPMLSRLRTE</sequence>
<keyword evidence="2" id="KW-0175">Coiled coil</keyword>
<dbReference type="RefSeq" id="WP_055661453.1">
    <property type="nucleotide sequence ID" value="NZ_CXST01000007.1"/>
</dbReference>